<dbReference type="SUPFAM" id="SSF82679">
    <property type="entry name" value="N-utilization substance G protein NusG, N-terminal domain"/>
    <property type="match status" value="1"/>
</dbReference>
<dbReference type="PANTHER" id="PTHR30265:SF7">
    <property type="entry name" value="TRANSCRIPTION ANTITERMINATION PROTEIN RFAH"/>
    <property type="match status" value="1"/>
</dbReference>
<dbReference type="AlphaFoldDB" id="A0A1S1HJY3"/>
<keyword evidence="2" id="KW-0805">Transcription regulation</keyword>
<keyword evidence="1" id="KW-0889">Transcription antitermination</keyword>
<dbReference type="InterPro" id="IPR010215">
    <property type="entry name" value="Transcription_antiterm_RfaH"/>
</dbReference>
<proteinExistence type="predicted"/>
<dbReference type="CDD" id="cd09892">
    <property type="entry name" value="NGN_SP_RfaH"/>
    <property type="match status" value="1"/>
</dbReference>
<evidence type="ECO:0000256" key="3">
    <source>
        <dbReference type="ARBA" id="ARBA00023163"/>
    </source>
</evidence>
<dbReference type="Gene3D" id="3.30.70.940">
    <property type="entry name" value="NusG, N-terminal domain"/>
    <property type="match status" value="1"/>
</dbReference>
<dbReference type="Proteomes" id="UP000179588">
    <property type="component" value="Unassembled WGS sequence"/>
</dbReference>
<dbReference type="PANTHER" id="PTHR30265">
    <property type="entry name" value="RHO-INTERACTING TRANSCRIPTION TERMINATION FACTOR NUSG"/>
    <property type="match status" value="1"/>
</dbReference>
<name>A0A1S1HJY3_PROST</name>
<dbReference type="GO" id="GO:0031564">
    <property type="term" value="P:transcription antitermination"/>
    <property type="evidence" value="ECO:0007669"/>
    <property type="project" value="UniProtKB-KW"/>
</dbReference>
<dbReference type="InterPro" id="IPR006645">
    <property type="entry name" value="NGN-like_dom"/>
</dbReference>
<keyword evidence="6" id="KW-1185">Reference proteome</keyword>
<dbReference type="InterPro" id="IPR036735">
    <property type="entry name" value="NGN_dom_sf"/>
</dbReference>
<dbReference type="NCBIfam" id="TIGR01955">
    <property type="entry name" value="RfaH"/>
    <property type="match status" value="1"/>
</dbReference>
<organism evidence="5 6">
    <name type="scientific">Providencia stuartii</name>
    <dbReference type="NCBI Taxonomy" id="588"/>
    <lineage>
        <taxon>Bacteria</taxon>
        <taxon>Pseudomonadati</taxon>
        <taxon>Pseudomonadota</taxon>
        <taxon>Gammaproteobacteria</taxon>
        <taxon>Enterobacterales</taxon>
        <taxon>Morganellaceae</taxon>
        <taxon>Providencia</taxon>
    </lineage>
</organism>
<comment type="caution">
    <text evidence="5">The sequence shown here is derived from an EMBL/GenBank/DDBJ whole genome shotgun (WGS) entry which is preliminary data.</text>
</comment>
<dbReference type="GO" id="GO:0005829">
    <property type="term" value="C:cytosol"/>
    <property type="evidence" value="ECO:0007669"/>
    <property type="project" value="TreeGrafter"/>
</dbReference>
<dbReference type="InterPro" id="IPR043425">
    <property type="entry name" value="NusG-like"/>
</dbReference>
<dbReference type="GO" id="GO:0006354">
    <property type="term" value="P:DNA-templated transcription elongation"/>
    <property type="evidence" value="ECO:0007669"/>
    <property type="project" value="InterPro"/>
</dbReference>
<reference evidence="5 6" key="1">
    <citation type="submission" date="2016-03" db="EMBL/GenBank/DDBJ databases">
        <title>Genome sequence of Providencia stuartii strain, isolated from the salivary glands of larval Lucilia sericata.</title>
        <authorList>
            <person name="Yuan Y."/>
            <person name="Zhang Y."/>
            <person name="Fu S."/>
            <person name="Crippen T.L."/>
            <person name="Visi D."/>
            <person name="Benbow M.E."/>
            <person name="Allen M."/>
            <person name="Tomberlin J.K."/>
            <person name="Sze S.-H."/>
            <person name="Tarone A.M."/>
        </authorList>
    </citation>
    <scope>NUCLEOTIDE SEQUENCE [LARGE SCALE GENOMIC DNA]</scope>
    <source>
        <strain evidence="5 6">Crippen</strain>
    </source>
</reference>
<dbReference type="SMART" id="SM00738">
    <property type="entry name" value="NGN"/>
    <property type="match status" value="1"/>
</dbReference>
<accession>A0A1S1HJY3</accession>
<sequence length="161" mass="18210">MIYHKYGELLRAIEHLERQGVTCLAPRYEEIKVVRGRKKKVMEPLFPNYIFVKFEYETIHFSTISATRGVSHFVRFGREPVVVPDGVIATLVVPNLMKDVTEQLPEKGQAVVLHGGIYEGIKAIYSEPDGDKRSVLLLNILNRDVPKVVDNDRFTAVTASA</sequence>
<protein>
    <submittedName>
        <fullName evidence="5">Transcriptional activator RfaH</fullName>
    </submittedName>
</protein>
<gene>
    <name evidence="5" type="primary">rfaH</name>
    <name evidence="5" type="ORF">A3Q29_21980</name>
</gene>
<keyword evidence="3" id="KW-0804">Transcription</keyword>
<dbReference type="NCBIfam" id="NF006534">
    <property type="entry name" value="PRK09014.1"/>
    <property type="match status" value="1"/>
</dbReference>
<evidence type="ECO:0000313" key="5">
    <source>
        <dbReference type="EMBL" id="OHT22327.1"/>
    </source>
</evidence>
<evidence type="ECO:0000259" key="4">
    <source>
        <dbReference type="SMART" id="SM00738"/>
    </source>
</evidence>
<dbReference type="EMBL" id="LVIE01000240">
    <property type="protein sequence ID" value="OHT22327.1"/>
    <property type="molecule type" value="Genomic_DNA"/>
</dbReference>
<evidence type="ECO:0000256" key="1">
    <source>
        <dbReference type="ARBA" id="ARBA00022814"/>
    </source>
</evidence>
<feature type="domain" description="NusG-like N-terminal" evidence="4">
    <location>
        <begin position="1"/>
        <end position="95"/>
    </location>
</feature>
<dbReference type="Pfam" id="PF02357">
    <property type="entry name" value="NusG"/>
    <property type="match status" value="1"/>
</dbReference>
<evidence type="ECO:0000313" key="6">
    <source>
        <dbReference type="Proteomes" id="UP000179588"/>
    </source>
</evidence>
<evidence type="ECO:0000256" key="2">
    <source>
        <dbReference type="ARBA" id="ARBA00023015"/>
    </source>
</evidence>